<protein>
    <submittedName>
        <fullName evidence="2">Uncharacterized protein</fullName>
    </submittedName>
</protein>
<name>A0A9P7YXX0_9HELO</name>
<comment type="caution">
    <text evidence="2">The sequence shown here is derived from an EMBL/GenBank/DDBJ whole genome shotgun (WGS) entry which is preliminary data.</text>
</comment>
<evidence type="ECO:0000313" key="3">
    <source>
        <dbReference type="Proteomes" id="UP000887226"/>
    </source>
</evidence>
<accession>A0A9P7YXX0</accession>
<feature type="compositionally biased region" description="Basic and acidic residues" evidence="1">
    <location>
        <begin position="649"/>
        <end position="662"/>
    </location>
</feature>
<feature type="compositionally biased region" description="Basic and acidic residues" evidence="1">
    <location>
        <begin position="607"/>
        <end position="616"/>
    </location>
</feature>
<feature type="region of interest" description="Disordered" evidence="1">
    <location>
        <begin position="246"/>
        <end position="315"/>
    </location>
</feature>
<sequence length="864" mass="100342">MLTIYRRPRSEKSASTISSDSDDSKYPSPRGQPYLTKVNGRLVMARKKPRRHIGSNIDLLGSAFGFNTRVVRRKSRSMEHLQSPALLVTSTQSFPPQPQHENQLSWTTPLSQTGLQPIFQPSMAPVCTQHLTPQTYMLPTQPQKPAQVQPEPMRYRVETQFEPLPSKADIEDLKSINAHFVSTVDRDDKVEKQLSFESTTTRTTTATTKHVCANCGKIRSRRYHHEHPIRAGDKPTAAFCGKCQRDASMTSDDDDGRSRRGKESNNMSRIEGARLVAKEKTAINIQRSGKQDGHENEDTHRGRPRLRVQDSREDVRALRESTGAWKPYERGSRSYNDHQEYEIPVKRYAERHMHEEHQSKNEEEIPARTYPRQDRHHERYPERSRSPLPQYQRRGERLHLDEPKMWEQPHFTNPKPGQKTVVTETYTYRPKRESHAESDIVFGGSRTAEPVASARYDRRANYQSFENAHYDSYPRSTSRRPSRSSYDEYGDTRPPRKLSRHKATSEDHAYYQGNWDRNEAYDSREGSLCEYHQYDHRDEPAYWLNGSESSSVQYQRAYDAAYQNIPQAPSPPQSDHLSPEVPHPRSSARKHEVHDDSLAQGVGNDKSFLDWPEKRSSSSYGTNQQFWDRQPEPDRFSSRRSPRPSRVPESIRQESPEPEKVRNRQSSRHLHVEETIREGLPAPERVRSDTLFRHVPAWDVLQEPEQIRSRKWSRHEHDVSPEVHTDWGRKTSRHETFREVSPEPEKIRSRKSSCHTVRVMSPEVERLRSRRLSVHLARRPMVVHETSYLRTSATDDRGREKSFHTLILSPTLDERRFHKHKSDDTWSVSDITNREREAEAAAAAAERHVKFQTPDAVVDASEVA</sequence>
<feature type="region of interest" description="Disordered" evidence="1">
    <location>
        <begin position="728"/>
        <end position="754"/>
    </location>
</feature>
<evidence type="ECO:0000256" key="1">
    <source>
        <dbReference type="SAM" id="MobiDB-lite"/>
    </source>
</evidence>
<evidence type="ECO:0000313" key="2">
    <source>
        <dbReference type="EMBL" id="KAG9241750.1"/>
    </source>
</evidence>
<gene>
    <name evidence="2" type="ORF">BJ878DRAFT_482649</name>
</gene>
<feature type="compositionally biased region" description="Basic and acidic residues" evidence="1">
    <location>
        <begin position="352"/>
        <end position="385"/>
    </location>
</feature>
<feature type="compositionally biased region" description="Basic and acidic residues" evidence="1">
    <location>
        <begin position="728"/>
        <end position="747"/>
    </location>
</feature>
<feature type="region of interest" description="Disordered" evidence="1">
    <location>
        <begin position="467"/>
        <end position="505"/>
    </location>
</feature>
<dbReference type="EMBL" id="MU254162">
    <property type="protein sequence ID" value="KAG9241750.1"/>
    <property type="molecule type" value="Genomic_DNA"/>
</dbReference>
<feature type="compositionally biased region" description="Polar residues" evidence="1">
    <location>
        <begin position="617"/>
        <end position="627"/>
    </location>
</feature>
<feature type="region of interest" description="Disordered" evidence="1">
    <location>
        <begin position="564"/>
        <end position="682"/>
    </location>
</feature>
<dbReference type="Proteomes" id="UP000887226">
    <property type="component" value="Unassembled WGS sequence"/>
</dbReference>
<keyword evidence="3" id="KW-1185">Reference proteome</keyword>
<feature type="compositionally biased region" description="Basic and acidic residues" evidence="1">
    <location>
        <begin position="289"/>
        <end position="315"/>
    </location>
</feature>
<organism evidence="2 3">
    <name type="scientific">Calycina marina</name>
    <dbReference type="NCBI Taxonomy" id="1763456"/>
    <lineage>
        <taxon>Eukaryota</taxon>
        <taxon>Fungi</taxon>
        <taxon>Dikarya</taxon>
        <taxon>Ascomycota</taxon>
        <taxon>Pezizomycotina</taxon>
        <taxon>Leotiomycetes</taxon>
        <taxon>Helotiales</taxon>
        <taxon>Pezizellaceae</taxon>
        <taxon>Calycina</taxon>
    </lineage>
</organism>
<proteinExistence type="predicted"/>
<feature type="region of interest" description="Disordered" evidence="1">
    <location>
        <begin position="1"/>
        <end position="35"/>
    </location>
</feature>
<feature type="region of interest" description="Disordered" evidence="1">
    <location>
        <begin position="352"/>
        <end position="393"/>
    </location>
</feature>
<dbReference type="AlphaFoldDB" id="A0A9P7YXX0"/>
<dbReference type="OrthoDB" id="5415512at2759"/>
<reference evidence="2" key="1">
    <citation type="journal article" date="2021" name="IMA Fungus">
        <title>Genomic characterization of three marine fungi, including Emericellopsis atlantica sp. nov. with signatures of a generalist lifestyle and marine biomass degradation.</title>
        <authorList>
            <person name="Hagestad O.C."/>
            <person name="Hou L."/>
            <person name="Andersen J.H."/>
            <person name="Hansen E.H."/>
            <person name="Altermark B."/>
            <person name="Li C."/>
            <person name="Kuhnert E."/>
            <person name="Cox R.J."/>
            <person name="Crous P.W."/>
            <person name="Spatafora J.W."/>
            <person name="Lail K."/>
            <person name="Amirebrahimi M."/>
            <person name="Lipzen A."/>
            <person name="Pangilinan J."/>
            <person name="Andreopoulos W."/>
            <person name="Hayes R.D."/>
            <person name="Ng V."/>
            <person name="Grigoriev I.V."/>
            <person name="Jackson S.A."/>
            <person name="Sutton T.D.S."/>
            <person name="Dobson A.D.W."/>
            <person name="Rama T."/>
        </authorList>
    </citation>
    <scope>NUCLEOTIDE SEQUENCE</scope>
    <source>
        <strain evidence="2">TRa3180A</strain>
    </source>
</reference>